<name>A0A9W9FV47_9EURO</name>
<reference evidence="1" key="1">
    <citation type="submission" date="2022-11" db="EMBL/GenBank/DDBJ databases">
        <authorList>
            <person name="Petersen C."/>
        </authorList>
    </citation>
    <scope>NUCLEOTIDE SEQUENCE</scope>
    <source>
        <strain evidence="1">IBT 30069</strain>
    </source>
</reference>
<dbReference type="OrthoDB" id="3590765at2759"/>
<sequence>MSLAIKHSMPLGGIIIERPIQQSVSSFSNNTTLSAQPGQWQLAPGVYTAKQFIAQLAVIPESILVQLGPDNPSAKSTSRDILMDGLRSSLSQEGRESTLPLSDWKSAAPSEMTLQAKRIGDTLLQYALEYNYSVPGNVGLMVYSPCEGHKWVPPAGRLLRSSRGSPVLMMLYNEWLHQITCLRDSLLVFENFSEVQIDLTDPMFRGTRRMEEIRESFLFKIRAHQYTENDTLEVAKVLTAPDILAGGYGFQYRSGTVLPESLFSQKPTCLLRYLPVHILEISREEPVLFDFQNSDEEQSYGDLPQLGSLDIKPADILNGKITSTQISAVAHSVELSGELHGEKFSFDLGTAILGLRSSIASRGGTPYSGLLATLMSRIGEAQN</sequence>
<dbReference type="Proteomes" id="UP001149165">
    <property type="component" value="Unassembled WGS sequence"/>
</dbReference>
<reference evidence="1" key="2">
    <citation type="journal article" date="2023" name="IMA Fungus">
        <title>Comparative genomic study of the Penicillium genus elucidates a diverse pangenome and 15 lateral gene transfer events.</title>
        <authorList>
            <person name="Petersen C."/>
            <person name="Sorensen T."/>
            <person name="Nielsen M.R."/>
            <person name="Sondergaard T.E."/>
            <person name="Sorensen J.L."/>
            <person name="Fitzpatrick D.A."/>
            <person name="Frisvad J.C."/>
            <person name="Nielsen K.L."/>
        </authorList>
    </citation>
    <scope>NUCLEOTIDE SEQUENCE</scope>
    <source>
        <strain evidence="1">IBT 30069</strain>
    </source>
</reference>
<evidence type="ECO:0000313" key="2">
    <source>
        <dbReference type="Proteomes" id="UP001149165"/>
    </source>
</evidence>
<protein>
    <submittedName>
        <fullName evidence="1">Uncharacterized protein</fullName>
    </submittedName>
</protein>
<dbReference type="EMBL" id="JAPQKH010000003">
    <property type="protein sequence ID" value="KAJ5106943.1"/>
    <property type="molecule type" value="Genomic_DNA"/>
</dbReference>
<gene>
    <name evidence="1" type="ORF">N7456_003618</name>
</gene>
<proteinExistence type="predicted"/>
<dbReference type="AlphaFoldDB" id="A0A9W9FV47"/>
<evidence type="ECO:0000313" key="1">
    <source>
        <dbReference type="EMBL" id="KAJ5106943.1"/>
    </source>
</evidence>
<accession>A0A9W9FV47</accession>
<organism evidence="1 2">
    <name type="scientific">Penicillium angulare</name>
    <dbReference type="NCBI Taxonomy" id="116970"/>
    <lineage>
        <taxon>Eukaryota</taxon>
        <taxon>Fungi</taxon>
        <taxon>Dikarya</taxon>
        <taxon>Ascomycota</taxon>
        <taxon>Pezizomycotina</taxon>
        <taxon>Eurotiomycetes</taxon>
        <taxon>Eurotiomycetidae</taxon>
        <taxon>Eurotiales</taxon>
        <taxon>Aspergillaceae</taxon>
        <taxon>Penicillium</taxon>
    </lineage>
</organism>
<keyword evidence="2" id="KW-1185">Reference proteome</keyword>
<comment type="caution">
    <text evidence="1">The sequence shown here is derived from an EMBL/GenBank/DDBJ whole genome shotgun (WGS) entry which is preliminary data.</text>
</comment>